<dbReference type="Gene3D" id="3.40.50.300">
    <property type="entry name" value="P-loop containing nucleotide triphosphate hydrolases"/>
    <property type="match status" value="1"/>
</dbReference>
<dbReference type="GO" id="GO:0006508">
    <property type="term" value="P:proteolysis"/>
    <property type="evidence" value="ECO:0007669"/>
    <property type="project" value="UniProtKB-KW"/>
</dbReference>
<dbReference type="GO" id="GO:0004176">
    <property type="term" value="F:ATP-dependent peptidase activity"/>
    <property type="evidence" value="ECO:0007669"/>
    <property type="project" value="InterPro"/>
</dbReference>
<dbReference type="FunFam" id="1.10.8.60:FF:000083">
    <property type="entry name" value="ATP-dependent zinc metalloprotease FtsH"/>
    <property type="match status" value="1"/>
</dbReference>
<keyword evidence="3" id="KW-0645">Protease</keyword>
<evidence type="ECO:0000256" key="7">
    <source>
        <dbReference type="ARBA" id="ARBA00022840"/>
    </source>
</evidence>
<comment type="similarity">
    <text evidence="2">In the N-terminal section; belongs to the AAA ATPase family.</text>
</comment>
<evidence type="ECO:0000256" key="6">
    <source>
        <dbReference type="ARBA" id="ARBA00022801"/>
    </source>
</evidence>
<dbReference type="FunFam" id="1.20.58.760:FF:000011">
    <property type="entry name" value="Probable inactive ATP-dependent zinc metalloprotease FTSHI 1, chloroplastic"/>
    <property type="match status" value="1"/>
</dbReference>
<dbReference type="InterPro" id="IPR037219">
    <property type="entry name" value="Peptidase_M41-like"/>
</dbReference>
<reference evidence="15" key="1">
    <citation type="submission" date="2021-01" db="EMBL/GenBank/DDBJ databases">
        <authorList>
            <consortium name="Genoscope - CEA"/>
            <person name="William W."/>
        </authorList>
    </citation>
    <scope>NUCLEOTIDE SEQUENCE</scope>
</reference>
<evidence type="ECO:0000256" key="4">
    <source>
        <dbReference type="ARBA" id="ARBA00022692"/>
    </source>
</evidence>
<feature type="coiled-coil region" evidence="11">
    <location>
        <begin position="1334"/>
        <end position="1396"/>
    </location>
</feature>
<keyword evidence="7" id="KW-0067">ATP-binding</keyword>
<dbReference type="Pfam" id="PF17862">
    <property type="entry name" value="AAA_lid_3"/>
    <property type="match status" value="1"/>
</dbReference>
<keyword evidence="8" id="KW-0809">Transit peptide</keyword>
<evidence type="ECO:0000313" key="15">
    <source>
        <dbReference type="EMBL" id="CAF2149501.1"/>
    </source>
</evidence>
<feature type="domain" description="SUN" evidence="14">
    <location>
        <begin position="1050"/>
        <end position="1211"/>
    </location>
</feature>
<dbReference type="Proteomes" id="UP001295469">
    <property type="component" value="Chromosome A01"/>
</dbReference>
<dbReference type="InterPro" id="IPR003959">
    <property type="entry name" value="ATPase_AAA_core"/>
</dbReference>
<proteinExistence type="inferred from homology"/>
<dbReference type="Gene3D" id="1.20.58.760">
    <property type="entry name" value="Peptidase M41"/>
    <property type="match status" value="1"/>
</dbReference>
<dbReference type="GO" id="GO:0016887">
    <property type="term" value="F:ATP hydrolysis activity"/>
    <property type="evidence" value="ECO:0007669"/>
    <property type="project" value="InterPro"/>
</dbReference>
<organism evidence="15">
    <name type="scientific">Brassica napus</name>
    <name type="common">Rape</name>
    <dbReference type="NCBI Taxonomy" id="3708"/>
    <lineage>
        <taxon>Eukaryota</taxon>
        <taxon>Viridiplantae</taxon>
        <taxon>Streptophyta</taxon>
        <taxon>Embryophyta</taxon>
        <taxon>Tracheophyta</taxon>
        <taxon>Spermatophyta</taxon>
        <taxon>Magnoliopsida</taxon>
        <taxon>eudicotyledons</taxon>
        <taxon>Gunneridae</taxon>
        <taxon>Pentapetalae</taxon>
        <taxon>rosids</taxon>
        <taxon>malvids</taxon>
        <taxon>Brassicales</taxon>
        <taxon>Brassicaceae</taxon>
        <taxon>Brassiceae</taxon>
        <taxon>Brassica</taxon>
    </lineage>
</organism>
<dbReference type="InterPro" id="IPR041569">
    <property type="entry name" value="AAA_lid_3"/>
</dbReference>
<keyword evidence="9 13" id="KW-1133">Transmembrane helix</keyword>
<accession>A0A816XPP2</accession>
<evidence type="ECO:0000256" key="8">
    <source>
        <dbReference type="ARBA" id="ARBA00022946"/>
    </source>
</evidence>
<evidence type="ECO:0000256" key="3">
    <source>
        <dbReference type="ARBA" id="ARBA00022670"/>
    </source>
</evidence>
<dbReference type="PROSITE" id="PS51469">
    <property type="entry name" value="SUN"/>
    <property type="match status" value="1"/>
</dbReference>
<dbReference type="PANTHER" id="PTHR23076:SF111">
    <property type="entry name" value="INACTIVE ATP-DEPENDENT ZINC METALLOPROTEASE FTSHI 1, CHLOROPLASTIC-RELATED"/>
    <property type="match status" value="1"/>
</dbReference>
<feature type="transmembrane region" description="Helical" evidence="13">
    <location>
        <begin position="1438"/>
        <end position="1457"/>
    </location>
</feature>
<dbReference type="PANTHER" id="PTHR23076">
    <property type="entry name" value="METALLOPROTEASE M41 FTSH"/>
    <property type="match status" value="1"/>
</dbReference>
<dbReference type="InterPro" id="IPR000642">
    <property type="entry name" value="Peptidase_M41"/>
</dbReference>
<dbReference type="Pfam" id="PF01434">
    <property type="entry name" value="Peptidase_M41"/>
    <property type="match status" value="1"/>
</dbReference>
<feature type="transmembrane region" description="Helical" evidence="13">
    <location>
        <begin position="1398"/>
        <end position="1417"/>
    </location>
</feature>
<dbReference type="EMBL" id="HG994355">
    <property type="protein sequence ID" value="CAF2149501.1"/>
    <property type="molecule type" value="Genomic_DNA"/>
</dbReference>
<dbReference type="InterPro" id="IPR008979">
    <property type="entry name" value="Galactose-bd-like_sf"/>
</dbReference>
<dbReference type="FunFam" id="3.40.50.300:FF:000352">
    <property type="entry name" value="ATP-dependent zinc metalloprotease FTSH 7, chloroplastic"/>
    <property type="match status" value="1"/>
</dbReference>
<feature type="region of interest" description="Disordered" evidence="12">
    <location>
        <begin position="1239"/>
        <end position="1263"/>
    </location>
</feature>
<gene>
    <name evidence="15" type="ORF">DARMORV10_A01P15250.1</name>
</gene>
<sequence>MASVSTVFSLGFRSPENPKKSICRHSTASKTRWRAPILRRSFTILCELKPGPSPSNPAGDDFVTRVLKENTSQVEPRYRVNGKLYNPKEREGLSKGGEARRGAFEFIKRKTEKEKSEDVNESVYLSDILREYKGKLYVPEQVFGQELSEEEEFEKSVKELPKMSLEDFRKAMENDKVKLLTSKEEASGVSYSGGYRDFIVDLKEIPGVKSLQRTKWSMRLGVGEAQALLKEYSGPQYEVESNTMTSWVGKVTDFPNPVASSISSRVMVELGMVTAVIAASAAVVGGFLASAVFAVTSFAFVTTVYVVWPIVKPFLKLFIGVFVGGIERSWEYIADVLADGGIFSRISDFYTFGGMSSSVEMLKPILLVVMTMVLLVRFTLSRRPKNFRKWDLWQGIAFSQSKAEARVDGSTGVKFGDVAGIDEAVDELQELVKYLKNPDLFDKMGIKPPHGVLLEGPPGCGKTLVAKAIAGEAGVPFYQMAGSEFVEVLVGVGSARIRDLFKRAKVNKPSVIFIDEIDALATRRQGIFKENSDQSYNAATQERETTLNQLLIELDGFDTGKGVIFLGATNRRDLLDPALLRPGRFDRKIRIRPPNAKGRLDILKIHASKVKMSDSVDLSSYASNLPGWSGAKLAQLVQEAALVAVRKTHSSILQSDMDDAVDRLTVGPTRIGLELGHEGQCRRATTEVGVAITSHLLLRYENAKIERCDRISIIPRGQTLSQVVFHRLDDESYMFGRRPQLLHRLQVLLGARAAEEVIYGSDTSKASVDYLSDASWLARKILTIWNLENPMVIHGEPPPWRKRAQFVGPRLDFEGSLYDDYDLVEPPINFNMDDEVAERSEELISQMYNKTVALLKQNQTALLKTVKVLLNQKEISGEAIDFILDHYPPETRLDSLLQEQNPGSLPFVPEHLRRESGEFVLVNHSTDANESADTNSRFFERSISLVLLLWCFLFLVYCKLGYSHNHGDSYTADGSLSKVLNSTSSVDSVFPQATGKEKNYCLLRKGQLQDVYEHVLSNNALLICKIVIPEGRGKHKTLDRVKDKSLIANGPGVPSQLSNATHYRLEPDGTGYNYASAMKGAKVVEHNKEAKGASNVLGKDHDKYLRNPCSVSNKYVVIELAEETLVDTVRVANFEHYSSNLKEFSLSGSLSYPTDTWTHAGRFVAANAKQVQTFRLQEPKWLRYLKLSLISHYGSEFYCTLSVVEVFGIDALEQMVEDLFVGSETLPSKPALLELNHEEKAADEKQDGEVKSNATDQIGKETDGQKKKDVVVKTINIVGDKKYEVREKHNVLKLLMQKVKLIEMNLSVVEDSVKGMNEKEAEVSLEMKRTLMLVERSKAEIKEITEWKEKMEKELRDLELWKTLVVSRVESLARGNNALRLDVEKIEREQANLESKELGVLLISLFLVFLATIRLLSRRLWAFLGMSFTDKMGSLWPDSGWVMILLSSSIMIFITLLS</sequence>
<dbReference type="Gene3D" id="2.60.120.260">
    <property type="entry name" value="Galactose-binding domain-like"/>
    <property type="match status" value="1"/>
</dbReference>
<dbReference type="Pfam" id="PF07738">
    <property type="entry name" value="Sad1_UNC"/>
    <property type="match status" value="1"/>
</dbReference>
<dbReference type="SUPFAM" id="SSF49785">
    <property type="entry name" value="Galactose-binding domain-like"/>
    <property type="match status" value="1"/>
</dbReference>
<dbReference type="InterPro" id="IPR012919">
    <property type="entry name" value="SUN_dom"/>
</dbReference>
<evidence type="ECO:0000256" key="5">
    <source>
        <dbReference type="ARBA" id="ARBA00022741"/>
    </source>
</evidence>
<dbReference type="CDD" id="cd19501">
    <property type="entry name" value="RecA-like_FtsH"/>
    <property type="match status" value="1"/>
</dbReference>
<dbReference type="GO" id="GO:0009507">
    <property type="term" value="C:chloroplast"/>
    <property type="evidence" value="ECO:0007669"/>
    <property type="project" value="UniProtKB-ARBA"/>
</dbReference>
<dbReference type="InterPro" id="IPR003593">
    <property type="entry name" value="AAA+_ATPase"/>
</dbReference>
<comment type="similarity">
    <text evidence="1">In the C-terminal section; belongs to the peptidase M41 family.</text>
</comment>
<dbReference type="GO" id="GO:0005524">
    <property type="term" value="F:ATP binding"/>
    <property type="evidence" value="ECO:0007669"/>
    <property type="project" value="UniProtKB-KW"/>
</dbReference>
<evidence type="ECO:0000256" key="11">
    <source>
        <dbReference type="SAM" id="Coils"/>
    </source>
</evidence>
<evidence type="ECO:0000256" key="9">
    <source>
        <dbReference type="ARBA" id="ARBA00022989"/>
    </source>
</evidence>
<dbReference type="SUPFAM" id="SSF52540">
    <property type="entry name" value="P-loop containing nucleoside triphosphate hydrolases"/>
    <property type="match status" value="1"/>
</dbReference>
<evidence type="ECO:0000256" key="2">
    <source>
        <dbReference type="ARBA" id="ARBA00010550"/>
    </source>
</evidence>
<dbReference type="SUPFAM" id="SSF140990">
    <property type="entry name" value="FtsH protease domain-like"/>
    <property type="match status" value="1"/>
</dbReference>
<dbReference type="SMART" id="SM00382">
    <property type="entry name" value="AAA"/>
    <property type="match status" value="1"/>
</dbReference>
<keyword evidence="10 13" id="KW-0472">Membrane</keyword>
<feature type="compositionally biased region" description="Basic and acidic residues" evidence="12">
    <location>
        <begin position="1239"/>
        <end position="1250"/>
    </location>
</feature>
<keyword evidence="4 13" id="KW-0812">Transmembrane</keyword>
<dbReference type="InterPro" id="IPR027417">
    <property type="entry name" value="P-loop_NTPase"/>
</dbReference>
<name>A0A816XPP2_BRANA</name>
<evidence type="ECO:0000259" key="14">
    <source>
        <dbReference type="PROSITE" id="PS51469"/>
    </source>
</evidence>
<feature type="transmembrane region" description="Helical" evidence="13">
    <location>
        <begin position="361"/>
        <end position="380"/>
    </location>
</feature>
<feature type="transmembrane region" description="Helical" evidence="13">
    <location>
        <begin position="275"/>
        <end position="308"/>
    </location>
</feature>
<evidence type="ECO:0000256" key="10">
    <source>
        <dbReference type="ARBA" id="ARBA00023136"/>
    </source>
</evidence>
<evidence type="ECO:0000256" key="12">
    <source>
        <dbReference type="SAM" id="MobiDB-lite"/>
    </source>
</evidence>
<keyword evidence="5" id="KW-0547">Nucleotide-binding</keyword>
<keyword evidence="6" id="KW-0378">Hydrolase</keyword>
<dbReference type="Pfam" id="PF00004">
    <property type="entry name" value="AAA"/>
    <property type="match status" value="1"/>
</dbReference>
<protein>
    <submittedName>
        <fullName evidence="15">(rape) hypothetical protein</fullName>
    </submittedName>
</protein>
<evidence type="ECO:0000256" key="1">
    <source>
        <dbReference type="ARBA" id="ARBA00010044"/>
    </source>
</evidence>
<keyword evidence="11" id="KW-0175">Coiled coil</keyword>
<dbReference type="Gene3D" id="1.10.8.60">
    <property type="match status" value="1"/>
</dbReference>
<evidence type="ECO:0000256" key="13">
    <source>
        <dbReference type="SAM" id="Phobius"/>
    </source>
</evidence>
<dbReference type="GO" id="GO:0004222">
    <property type="term" value="F:metalloendopeptidase activity"/>
    <property type="evidence" value="ECO:0007669"/>
    <property type="project" value="InterPro"/>
</dbReference>